<dbReference type="GO" id="GO:0006508">
    <property type="term" value="P:proteolysis"/>
    <property type="evidence" value="ECO:0007669"/>
    <property type="project" value="UniProtKB-KW"/>
</dbReference>
<keyword evidence="10" id="KW-1185">Reference proteome</keyword>
<keyword evidence="5 7" id="KW-0862">Zinc</keyword>
<dbReference type="CDD" id="cd06456">
    <property type="entry name" value="M3A_DCP"/>
    <property type="match status" value="1"/>
</dbReference>
<evidence type="ECO:0000259" key="8">
    <source>
        <dbReference type="Pfam" id="PF01432"/>
    </source>
</evidence>
<accession>A0A318I1K5</accession>
<dbReference type="GO" id="GO:0046872">
    <property type="term" value="F:metal ion binding"/>
    <property type="evidence" value="ECO:0007669"/>
    <property type="project" value="UniProtKB-UniRule"/>
</dbReference>
<dbReference type="Gene3D" id="1.10.1370.40">
    <property type="match status" value="1"/>
</dbReference>
<proteinExistence type="inferred from homology"/>
<dbReference type="InterPro" id="IPR045090">
    <property type="entry name" value="Pept_M3A_M3B"/>
</dbReference>
<protein>
    <submittedName>
        <fullName evidence="9">Peptidyl-dipeptidase Dcp</fullName>
    </submittedName>
</protein>
<keyword evidence="3 7" id="KW-0479">Metal-binding</keyword>
<evidence type="ECO:0000256" key="7">
    <source>
        <dbReference type="RuleBase" id="RU003435"/>
    </source>
</evidence>
<evidence type="ECO:0000313" key="10">
    <source>
        <dbReference type="Proteomes" id="UP000248314"/>
    </source>
</evidence>
<dbReference type="FunFam" id="3.40.390.10:FF:000009">
    <property type="entry name" value="Oligopeptidase A"/>
    <property type="match status" value="1"/>
</dbReference>
<name>A0A318I1K5_9BACT</name>
<comment type="cofactor">
    <cofactor evidence="7">
        <name>Zn(2+)</name>
        <dbReference type="ChEBI" id="CHEBI:29105"/>
    </cofactor>
    <text evidence="7">Binds 1 zinc ion.</text>
</comment>
<comment type="similarity">
    <text evidence="1 7">Belongs to the peptidase M3 family.</text>
</comment>
<dbReference type="PANTHER" id="PTHR43660">
    <property type="entry name" value="DIPEPTIDYL CARBOXYPEPTIDASE"/>
    <property type="match status" value="1"/>
</dbReference>
<dbReference type="GO" id="GO:0004222">
    <property type="term" value="F:metalloendopeptidase activity"/>
    <property type="evidence" value="ECO:0007669"/>
    <property type="project" value="InterPro"/>
</dbReference>
<dbReference type="GO" id="GO:0005829">
    <property type="term" value="C:cytosol"/>
    <property type="evidence" value="ECO:0007669"/>
    <property type="project" value="TreeGrafter"/>
</dbReference>
<sequence>MGLDQYLRTSRQHKCFMQTCRRHQQIRSNSRKQRKKTRLKTFTVMNENLKEESKYQNNPFFGEYTTPHETVPFHLIKTEHYEEAFLEGIRRDKEEIEKLVNDPDTPTFENTIIRADNENGDHYYDLLNRVSNVFSCMLSAETNDDLDELAQKMSPILTQHANDVRLNKKLFERIKYVYENHRELDAEEQMLLDNCYDGFVRSGALLDDEGKERLRKLTEEAGVLSLQFSQNLLKENKAFTLHITNENELDGLPETAREAAAMAAKEQEKEGWVFTLDFPSYSPFMTYSSQRHLRKQLYMARNTECTHQNDNNNLEICKRLVNLRRELAQLLGYDTYADYVLKHRMATNIENVYRLLNDLIKAYKPTAINEHHELERMAKNMEGDDFEMQPWDTAYYSHKLQMQKYNLDSEMLRPYFELSKVIDGVFGLANRLYGISFKPNNNIPVYHPDVKAYEVFDRDGSYLAVFYADFFPRKGKQGGAWMTEFQGQWIDRKGENVRPHVSVVMNFTKPTAEKPALLTLGEVETFLHEFGHSLHGMFANSRFSSLSGTNVWWDFVELPSQFMENFAIEKDFLRTFAIHYKTGEPIPDDLIARIVKSRNYMAASGCLRQVSLGLLDMAYYTQKEAFTADIIPFEKEAWKEAIITKQLSETCMTTQFSHIMAGGYAAGYYSYKWAEVLDADAFSMFKKNGIFDQATAQSFRDNILSRGGTEHPMALYKRFRGSEPTIEALLQRDGITTNN</sequence>
<evidence type="ECO:0000313" key="9">
    <source>
        <dbReference type="EMBL" id="PXX22960.1"/>
    </source>
</evidence>
<dbReference type="InterPro" id="IPR024079">
    <property type="entry name" value="MetalloPept_cat_dom_sf"/>
</dbReference>
<dbReference type="SUPFAM" id="SSF55486">
    <property type="entry name" value="Metalloproteases ('zincins'), catalytic domain"/>
    <property type="match status" value="1"/>
</dbReference>
<evidence type="ECO:0000256" key="6">
    <source>
        <dbReference type="ARBA" id="ARBA00023049"/>
    </source>
</evidence>
<keyword evidence="4 7" id="KW-0378">Hydrolase</keyword>
<reference evidence="9 10" key="1">
    <citation type="submission" date="2018-05" db="EMBL/GenBank/DDBJ databases">
        <title>Genomic Encyclopedia of Type Strains, Phase I: the one thousand microbial genomes (KMG-I) project.</title>
        <authorList>
            <person name="Kyrpides N."/>
        </authorList>
    </citation>
    <scope>NUCLEOTIDE SEQUENCE [LARGE SCALE GENOMIC DNA]</scope>
    <source>
        <strain evidence="9 10">DSM 15611</strain>
    </source>
</reference>
<dbReference type="AlphaFoldDB" id="A0A318I1K5"/>
<dbReference type="InterPro" id="IPR001567">
    <property type="entry name" value="Pept_M3A_M3B_dom"/>
</dbReference>
<dbReference type="Gene3D" id="1.10.1370.10">
    <property type="entry name" value="Neurolysin, domain 3"/>
    <property type="match status" value="1"/>
</dbReference>
<dbReference type="Proteomes" id="UP000248314">
    <property type="component" value="Unassembled WGS sequence"/>
</dbReference>
<feature type="domain" description="Peptidase M3A/M3B catalytic" evidence="8">
    <location>
        <begin position="284"/>
        <end position="732"/>
    </location>
</feature>
<comment type="caution">
    <text evidence="9">The sequence shown here is derived from an EMBL/GenBank/DDBJ whole genome shotgun (WGS) entry which is preliminary data.</text>
</comment>
<evidence type="ECO:0000256" key="1">
    <source>
        <dbReference type="ARBA" id="ARBA00006040"/>
    </source>
</evidence>
<evidence type="ECO:0000256" key="2">
    <source>
        <dbReference type="ARBA" id="ARBA00022670"/>
    </source>
</evidence>
<evidence type="ECO:0000256" key="4">
    <source>
        <dbReference type="ARBA" id="ARBA00022801"/>
    </source>
</evidence>
<dbReference type="PANTHER" id="PTHR43660:SF1">
    <property type="entry name" value="DIPEPTIDYL CARBOXYPEPTIDASE"/>
    <property type="match status" value="1"/>
</dbReference>
<keyword evidence="6 7" id="KW-0482">Metalloprotease</keyword>
<dbReference type="EMBL" id="QJJX01000008">
    <property type="protein sequence ID" value="PXX22960.1"/>
    <property type="molecule type" value="Genomic_DNA"/>
</dbReference>
<organism evidence="9 10">
    <name type="scientific">Hoylesella shahii DSM 15611 = JCM 12083</name>
    <dbReference type="NCBI Taxonomy" id="1122991"/>
    <lineage>
        <taxon>Bacteria</taxon>
        <taxon>Pseudomonadati</taxon>
        <taxon>Bacteroidota</taxon>
        <taxon>Bacteroidia</taxon>
        <taxon>Bacteroidales</taxon>
        <taxon>Prevotellaceae</taxon>
        <taxon>Hoylesella</taxon>
    </lineage>
</organism>
<dbReference type="Gene3D" id="3.40.390.10">
    <property type="entry name" value="Collagenase (Catalytic Domain)"/>
    <property type="match status" value="1"/>
</dbReference>
<dbReference type="Pfam" id="PF01432">
    <property type="entry name" value="Peptidase_M3"/>
    <property type="match status" value="1"/>
</dbReference>
<keyword evidence="2 7" id="KW-0645">Protease</keyword>
<dbReference type="STRING" id="1122991.GCA_000613445_02747"/>
<evidence type="ECO:0000256" key="5">
    <source>
        <dbReference type="ARBA" id="ARBA00022833"/>
    </source>
</evidence>
<dbReference type="InterPro" id="IPR024077">
    <property type="entry name" value="Neurolysin/TOP_dom2"/>
</dbReference>
<dbReference type="GO" id="GO:0004180">
    <property type="term" value="F:carboxypeptidase activity"/>
    <property type="evidence" value="ECO:0007669"/>
    <property type="project" value="TreeGrafter"/>
</dbReference>
<dbReference type="InterPro" id="IPR034005">
    <property type="entry name" value="M3A_DCP"/>
</dbReference>
<gene>
    <name evidence="9" type="ORF">EJ73_00941</name>
</gene>
<evidence type="ECO:0000256" key="3">
    <source>
        <dbReference type="ARBA" id="ARBA00022723"/>
    </source>
</evidence>